<evidence type="ECO:0008006" key="3">
    <source>
        <dbReference type="Google" id="ProtNLM"/>
    </source>
</evidence>
<dbReference type="Proteomes" id="UP001600888">
    <property type="component" value="Unassembled WGS sequence"/>
</dbReference>
<organism evidence="1 2">
    <name type="scientific">Diaporthe vaccinii</name>
    <dbReference type="NCBI Taxonomy" id="105482"/>
    <lineage>
        <taxon>Eukaryota</taxon>
        <taxon>Fungi</taxon>
        <taxon>Dikarya</taxon>
        <taxon>Ascomycota</taxon>
        <taxon>Pezizomycotina</taxon>
        <taxon>Sordariomycetes</taxon>
        <taxon>Sordariomycetidae</taxon>
        <taxon>Diaporthales</taxon>
        <taxon>Diaporthaceae</taxon>
        <taxon>Diaporthe</taxon>
        <taxon>Diaporthe eres species complex</taxon>
    </lineage>
</organism>
<proteinExistence type="predicted"/>
<evidence type="ECO:0000313" key="1">
    <source>
        <dbReference type="EMBL" id="KAL2279310.1"/>
    </source>
</evidence>
<gene>
    <name evidence="1" type="ORF">FJTKL_13517</name>
</gene>
<evidence type="ECO:0000313" key="2">
    <source>
        <dbReference type="Proteomes" id="UP001600888"/>
    </source>
</evidence>
<name>A0ABR4EA88_9PEZI</name>
<accession>A0ABR4EA88</accession>
<keyword evidence="2" id="KW-1185">Reference proteome</keyword>
<protein>
    <recommendedName>
        <fullName evidence="3">NWD NACHT-NTPase N-terminal domain-containing protein</fullName>
    </recommendedName>
</protein>
<reference evidence="1 2" key="1">
    <citation type="submission" date="2024-03" db="EMBL/GenBank/DDBJ databases">
        <title>A high-quality draft genome sequence of Diaporthe vaccinii, a causative agent of upright dieback and viscid rot disease in cranberry plants.</title>
        <authorList>
            <person name="Sarrasin M."/>
            <person name="Lang B.F."/>
            <person name="Burger G."/>
        </authorList>
    </citation>
    <scope>NUCLEOTIDE SEQUENCE [LARGE SCALE GENOMIC DNA]</scope>
    <source>
        <strain evidence="1 2">IS7</strain>
    </source>
</reference>
<dbReference type="EMBL" id="JBAWTH010000077">
    <property type="protein sequence ID" value="KAL2279310.1"/>
    <property type="molecule type" value="Genomic_DNA"/>
</dbReference>
<comment type="caution">
    <text evidence="1">The sequence shown here is derived from an EMBL/GenBank/DDBJ whole genome shotgun (WGS) entry which is preliminary data.</text>
</comment>
<sequence length="149" mass="16373">MSGRISADSDDQGILTLVQRPMRSDTWASASSTKHNAASAHEVVPVSRQAITRWAEHVKALDDEQRKAFLRQMPDGDLVSYAEAVNQVIDASISKSKAARSSKWATPLVDFLNICKPLTESLSEAYPPTRLVLGGVLFALSMTQRVIKY</sequence>